<dbReference type="Proteomes" id="UP000607653">
    <property type="component" value="Unassembled WGS sequence"/>
</dbReference>
<sequence length="71" mass="8103">MNCSPPLFIVSFVEQRRHSSSLLWDPETTSHPNEMVRMDQTASEMKDTTTSPLCWTAGVNTVVSDQDQQRF</sequence>
<dbReference type="EMBL" id="DUZY01000005">
    <property type="protein sequence ID" value="DAD40367.1"/>
    <property type="molecule type" value="Genomic_DNA"/>
</dbReference>
<gene>
    <name evidence="1" type="ORF">HUJ06_014690</name>
</gene>
<proteinExistence type="predicted"/>
<reference evidence="1 2" key="1">
    <citation type="journal article" date="2020" name="Mol. Biol. Evol.">
        <title>Distinct Expression and Methylation Patterns for Genes with Different Fates following a Single Whole-Genome Duplication in Flowering Plants.</title>
        <authorList>
            <person name="Shi T."/>
            <person name="Rahmani R.S."/>
            <person name="Gugger P.F."/>
            <person name="Wang M."/>
            <person name="Li H."/>
            <person name="Zhang Y."/>
            <person name="Li Z."/>
            <person name="Wang Q."/>
            <person name="Van de Peer Y."/>
            <person name="Marchal K."/>
            <person name="Chen J."/>
        </authorList>
    </citation>
    <scope>NUCLEOTIDE SEQUENCE [LARGE SCALE GENOMIC DNA]</scope>
    <source>
        <tissue evidence="1">Leaf</tissue>
    </source>
</reference>
<keyword evidence="2" id="KW-1185">Reference proteome</keyword>
<evidence type="ECO:0000313" key="1">
    <source>
        <dbReference type="EMBL" id="DAD40367.1"/>
    </source>
</evidence>
<organism evidence="1 2">
    <name type="scientific">Nelumbo nucifera</name>
    <name type="common">Sacred lotus</name>
    <dbReference type="NCBI Taxonomy" id="4432"/>
    <lineage>
        <taxon>Eukaryota</taxon>
        <taxon>Viridiplantae</taxon>
        <taxon>Streptophyta</taxon>
        <taxon>Embryophyta</taxon>
        <taxon>Tracheophyta</taxon>
        <taxon>Spermatophyta</taxon>
        <taxon>Magnoliopsida</taxon>
        <taxon>Proteales</taxon>
        <taxon>Nelumbonaceae</taxon>
        <taxon>Nelumbo</taxon>
    </lineage>
</organism>
<accession>A0A822Z6A1</accession>
<protein>
    <submittedName>
        <fullName evidence="1">Uncharacterized protein</fullName>
    </submittedName>
</protein>
<comment type="caution">
    <text evidence="1">The sequence shown here is derived from an EMBL/GenBank/DDBJ whole genome shotgun (WGS) entry which is preliminary data.</text>
</comment>
<dbReference type="AlphaFoldDB" id="A0A822Z6A1"/>
<name>A0A822Z6A1_NELNU</name>
<evidence type="ECO:0000313" key="2">
    <source>
        <dbReference type="Proteomes" id="UP000607653"/>
    </source>
</evidence>